<evidence type="ECO:0000313" key="5">
    <source>
        <dbReference type="EMBL" id="ELZ27998.1"/>
    </source>
</evidence>
<dbReference type="Gene3D" id="3.40.630.30">
    <property type="match status" value="1"/>
</dbReference>
<evidence type="ECO:0000313" key="6">
    <source>
        <dbReference type="Proteomes" id="UP000011513"/>
    </source>
</evidence>
<accession>M0CZG5</accession>
<dbReference type="AlphaFoldDB" id="M0CZG5"/>
<evidence type="ECO:0000256" key="1">
    <source>
        <dbReference type="ARBA" id="ARBA00022679"/>
    </source>
</evidence>
<reference evidence="5 6" key="1">
    <citation type="journal article" date="2014" name="PLoS Genet.">
        <title>Phylogenetically driven sequencing of extremely halophilic archaea reveals strategies for static and dynamic osmo-response.</title>
        <authorList>
            <person name="Becker E.A."/>
            <person name="Seitzer P.M."/>
            <person name="Tritt A."/>
            <person name="Larsen D."/>
            <person name="Krusor M."/>
            <person name="Yao A.I."/>
            <person name="Wu D."/>
            <person name="Madern D."/>
            <person name="Eisen J.A."/>
            <person name="Darling A.E."/>
            <person name="Facciotti M.T."/>
        </authorList>
    </citation>
    <scope>NUCLEOTIDE SEQUENCE [LARGE SCALE GENOMIC DNA]</scope>
    <source>
        <strain evidence="5 6">JCM 14848</strain>
    </source>
</reference>
<dbReference type="InterPro" id="IPR000182">
    <property type="entry name" value="GNAT_dom"/>
</dbReference>
<dbReference type="GO" id="GO:0016747">
    <property type="term" value="F:acyltransferase activity, transferring groups other than amino-acyl groups"/>
    <property type="evidence" value="ECO:0007669"/>
    <property type="project" value="InterPro"/>
</dbReference>
<evidence type="ECO:0000256" key="3">
    <source>
        <dbReference type="SAM" id="MobiDB-lite"/>
    </source>
</evidence>
<dbReference type="InParanoid" id="M0CZG5"/>
<protein>
    <submittedName>
        <fullName evidence="5">GCN5-like N-acetyltransferase</fullName>
    </submittedName>
</protein>
<dbReference type="RefSeq" id="WP_008388495.1">
    <property type="nucleotide sequence ID" value="NZ_AOIV01000038.1"/>
</dbReference>
<proteinExistence type="predicted"/>
<evidence type="ECO:0000259" key="4">
    <source>
        <dbReference type="PROSITE" id="PS51186"/>
    </source>
</evidence>
<dbReference type="EMBL" id="AOIV01000038">
    <property type="protein sequence ID" value="ELZ27998.1"/>
    <property type="molecule type" value="Genomic_DNA"/>
</dbReference>
<keyword evidence="2" id="KW-0012">Acyltransferase</keyword>
<feature type="compositionally biased region" description="Acidic residues" evidence="3">
    <location>
        <begin position="160"/>
        <end position="172"/>
    </location>
</feature>
<name>M0CZG5_HALPD</name>
<dbReference type="PROSITE" id="PS51186">
    <property type="entry name" value="GNAT"/>
    <property type="match status" value="1"/>
</dbReference>
<organism evidence="5 6">
    <name type="scientific">Halogeometricum pallidum JCM 14848</name>
    <dbReference type="NCBI Taxonomy" id="1227487"/>
    <lineage>
        <taxon>Archaea</taxon>
        <taxon>Methanobacteriati</taxon>
        <taxon>Methanobacteriota</taxon>
        <taxon>Stenosarchaea group</taxon>
        <taxon>Halobacteria</taxon>
        <taxon>Halobacteriales</taxon>
        <taxon>Haloferacaceae</taxon>
        <taxon>Halogeometricum</taxon>
    </lineage>
</organism>
<dbReference type="InterPro" id="IPR043854">
    <property type="entry name" value="DUF5816"/>
</dbReference>
<comment type="caution">
    <text evidence="5">The sequence shown here is derived from an EMBL/GenBank/DDBJ whole genome shotgun (WGS) entry which is preliminary data.</text>
</comment>
<evidence type="ECO:0000256" key="2">
    <source>
        <dbReference type="ARBA" id="ARBA00023315"/>
    </source>
</evidence>
<dbReference type="eggNOG" id="arCOG04563">
    <property type="taxonomic scope" value="Archaea"/>
</dbReference>
<dbReference type="OrthoDB" id="156446at2157"/>
<dbReference type="SUPFAM" id="SSF55729">
    <property type="entry name" value="Acyl-CoA N-acyltransferases (Nat)"/>
    <property type="match status" value="1"/>
</dbReference>
<dbReference type="InterPro" id="IPR016181">
    <property type="entry name" value="Acyl_CoA_acyltransferase"/>
</dbReference>
<dbReference type="Pfam" id="PF00583">
    <property type="entry name" value="Acetyltransf_1"/>
    <property type="match status" value="1"/>
</dbReference>
<gene>
    <name evidence="5" type="ORF">C474_15894</name>
</gene>
<dbReference type="Pfam" id="PF19133">
    <property type="entry name" value="DUF5816"/>
    <property type="match status" value="1"/>
</dbReference>
<keyword evidence="1 5" id="KW-0808">Transferase</keyword>
<sequence>MSEHTVREYESGDEDRVRELVESSMTTSYALSPREIDAILESEYLDETLLNPREDAIVVVVEIEGTVVGAASATFDDDETALQWIHVDPERRGQGVGTALFERISEEFEERGVETNRAIALSANTNAGAFFERYGYGKVDERQREIGGEDMVEYVYEEGAETDDEEADEESAGNESVPDYPDSVTGDDGEELYLGRDDDDLVPASEGYFVASYTDSDQSERYGYYCLNCESLNASMDSMERIRCGECGNTHNPDEDYDGSYL</sequence>
<dbReference type="PANTHER" id="PTHR43877">
    <property type="entry name" value="AMINOALKYLPHOSPHONATE N-ACETYLTRANSFERASE-RELATED-RELATED"/>
    <property type="match status" value="1"/>
</dbReference>
<keyword evidence="6" id="KW-1185">Reference proteome</keyword>
<dbReference type="InterPro" id="IPR050832">
    <property type="entry name" value="Bact_Acetyltransf"/>
</dbReference>
<dbReference type="Proteomes" id="UP000011513">
    <property type="component" value="Unassembled WGS sequence"/>
</dbReference>
<feature type="region of interest" description="Disordered" evidence="3">
    <location>
        <begin position="160"/>
        <end position="185"/>
    </location>
</feature>
<feature type="domain" description="N-acetyltransferase" evidence="4">
    <location>
        <begin position="15"/>
        <end position="161"/>
    </location>
</feature>
<dbReference type="PANTHER" id="PTHR43877:SF1">
    <property type="entry name" value="ACETYLTRANSFERASE"/>
    <property type="match status" value="1"/>
</dbReference>
<dbReference type="CDD" id="cd04301">
    <property type="entry name" value="NAT_SF"/>
    <property type="match status" value="1"/>
</dbReference>